<feature type="region of interest" description="Disordered" evidence="6">
    <location>
        <begin position="560"/>
        <end position="769"/>
    </location>
</feature>
<dbReference type="InterPro" id="IPR008847">
    <property type="entry name" value="Suf"/>
</dbReference>
<dbReference type="InterPro" id="IPR011990">
    <property type="entry name" value="TPR-like_helical_dom_sf"/>
</dbReference>
<keyword evidence="9" id="KW-1185">Reference proteome</keyword>
<proteinExistence type="predicted"/>
<evidence type="ECO:0000256" key="2">
    <source>
        <dbReference type="ARBA" id="ARBA00022664"/>
    </source>
</evidence>
<comment type="subcellular location">
    <subcellularLocation>
        <location evidence="1">Nucleus</location>
    </subcellularLocation>
</comment>
<feature type="compositionally biased region" description="Polar residues" evidence="6">
    <location>
        <begin position="651"/>
        <end position="661"/>
    </location>
</feature>
<feature type="compositionally biased region" description="Basic residues" evidence="6">
    <location>
        <begin position="595"/>
        <end position="610"/>
    </location>
</feature>
<evidence type="ECO:0000313" key="8">
    <source>
        <dbReference type="EMBL" id="EPB87334.1"/>
    </source>
</evidence>
<dbReference type="Pfam" id="PF05843">
    <property type="entry name" value="Suf"/>
    <property type="match status" value="1"/>
</dbReference>
<dbReference type="AlphaFoldDB" id="S2JC37"/>
<dbReference type="STRING" id="1220926.S2JC37"/>
<evidence type="ECO:0000256" key="5">
    <source>
        <dbReference type="ARBA" id="ARBA00023242"/>
    </source>
</evidence>
<feature type="compositionally biased region" description="Low complexity" evidence="6">
    <location>
        <begin position="560"/>
        <end position="572"/>
    </location>
</feature>
<dbReference type="GO" id="GO:0006397">
    <property type="term" value="P:mRNA processing"/>
    <property type="evidence" value="ECO:0007669"/>
    <property type="project" value="UniProtKB-KW"/>
</dbReference>
<dbReference type="PANTHER" id="PTHR17204">
    <property type="entry name" value="PRE-MRNA PROCESSING PROTEIN PRP39-RELATED"/>
    <property type="match status" value="1"/>
</dbReference>
<dbReference type="SMART" id="SM00386">
    <property type="entry name" value="HAT"/>
    <property type="match status" value="8"/>
</dbReference>
<sequence length="769" mass="89298">MDAVEEKQVGDGMELSEEVVVEQALDENGQNDTSLTAEEQEGQKTMQAYDELLEIKEKLVEDNTQYELHVKYIELLKKLDLQDQLEEARVAMHDIYPLTEALWLDWINDVKKDTSVEGQIKLLSLYNHAEQDYLSINIWKDYVGYILDKFHQGFSEDIVDQDESVSEFIEQTRQDLLKAVRATTAHVKSSQEIWKPYSEFELEILERFKDADQLNRVRKMYLDRLATLHINCEDTFSAYSTFVSNYDNSNYEDTMVKANKIYAKTKKAAEERDQYEMQLVSTGYSLDAFNQYIEHEKRTKNMHSLVYVRSIYERALVYYCTDPALWDDYILFLIEQAKVQVFLETTCLRAIRNCPWSGTLWAHLARLMEFGNKEDDQIDDIFDRALSSKLLLSSMEDLVAILLAKCDFKRRKIDWEDPDDDEVMDLRVAFEESLQYISEAFPDSGDPFYRIDKYYAYISAKRLGDMDKAKEIWQNVVEQHGLNTEAWIDYIMFERDQGHYEKCESLFKQAIQKNIDNPARLISVWSSVEHEIGTLASYETSLVKINQKSKILARQWQTQSQKQAQHQQPQYKQKQELTEEQKAANAKEKKEMDRKKKSAHRLAQKQRAKEKKKEQAAGHNAVREDAAHNPHQQTDATVEEPALSEEPTANPAVSQDATPSASAEPETSEQDAPSRKRKLSTDDKQDDESAKKHKSNDNDTFKRPMAPFKAKPRSIRANTRRGKSVKLPQKTLSRNDVETIKEANAKEDQQDAPQKSNEDFRAMLLSSKK</sequence>
<dbReference type="EMBL" id="KE123970">
    <property type="protein sequence ID" value="EPB87334.1"/>
    <property type="molecule type" value="Genomic_DNA"/>
</dbReference>
<accession>S2JC37</accession>
<feature type="compositionally biased region" description="Basic and acidic residues" evidence="6">
    <location>
        <begin position="611"/>
        <end position="628"/>
    </location>
</feature>
<dbReference type="VEuPathDB" id="FungiDB:HMPREF1544_05859"/>
<evidence type="ECO:0000256" key="4">
    <source>
        <dbReference type="ARBA" id="ARBA00023187"/>
    </source>
</evidence>
<protein>
    <recommendedName>
        <fullName evidence="7">Suppressor of forked domain-containing protein</fullName>
    </recommendedName>
</protein>
<evidence type="ECO:0000256" key="3">
    <source>
        <dbReference type="ARBA" id="ARBA00022737"/>
    </source>
</evidence>
<organism evidence="8 9">
    <name type="scientific">Mucor circinelloides f. circinelloides (strain 1006PhL)</name>
    <name type="common">Mucormycosis agent</name>
    <name type="synonym">Calyptromyces circinelloides</name>
    <dbReference type="NCBI Taxonomy" id="1220926"/>
    <lineage>
        <taxon>Eukaryota</taxon>
        <taxon>Fungi</taxon>
        <taxon>Fungi incertae sedis</taxon>
        <taxon>Mucoromycota</taxon>
        <taxon>Mucoromycotina</taxon>
        <taxon>Mucoromycetes</taxon>
        <taxon>Mucorales</taxon>
        <taxon>Mucorineae</taxon>
        <taxon>Mucoraceae</taxon>
        <taxon>Mucor</taxon>
    </lineage>
</organism>
<gene>
    <name evidence="8" type="ORF">HMPREF1544_05859</name>
</gene>
<feature type="domain" description="Suppressor of forked" evidence="7">
    <location>
        <begin position="54"/>
        <end position="387"/>
    </location>
</feature>
<name>S2JC37_MUCC1</name>
<dbReference type="InParanoid" id="S2JC37"/>
<evidence type="ECO:0000256" key="6">
    <source>
        <dbReference type="SAM" id="MobiDB-lite"/>
    </source>
</evidence>
<feature type="compositionally biased region" description="Basic and acidic residues" evidence="6">
    <location>
        <begin position="679"/>
        <end position="702"/>
    </location>
</feature>
<feature type="compositionally biased region" description="Basic residues" evidence="6">
    <location>
        <begin position="710"/>
        <end position="724"/>
    </location>
</feature>
<dbReference type="InterPro" id="IPR003107">
    <property type="entry name" value="HAT"/>
</dbReference>
<reference evidence="9" key="1">
    <citation type="submission" date="2013-05" db="EMBL/GenBank/DDBJ databases">
        <title>The Genome sequence of Mucor circinelloides f. circinelloides 1006PhL.</title>
        <authorList>
            <consortium name="The Broad Institute Genomics Platform"/>
            <person name="Cuomo C."/>
            <person name="Earl A."/>
            <person name="Findley K."/>
            <person name="Lee S.C."/>
            <person name="Walker B."/>
            <person name="Young S."/>
            <person name="Zeng Q."/>
            <person name="Gargeya S."/>
            <person name="Fitzgerald M."/>
            <person name="Haas B."/>
            <person name="Abouelleil A."/>
            <person name="Allen A.W."/>
            <person name="Alvarado L."/>
            <person name="Arachchi H.M."/>
            <person name="Berlin A.M."/>
            <person name="Chapman S.B."/>
            <person name="Gainer-Dewar J."/>
            <person name="Goldberg J."/>
            <person name="Griggs A."/>
            <person name="Gujja S."/>
            <person name="Hansen M."/>
            <person name="Howarth C."/>
            <person name="Imamovic A."/>
            <person name="Ireland A."/>
            <person name="Larimer J."/>
            <person name="McCowan C."/>
            <person name="Murphy C."/>
            <person name="Pearson M."/>
            <person name="Poon T.W."/>
            <person name="Priest M."/>
            <person name="Roberts A."/>
            <person name="Saif S."/>
            <person name="Shea T."/>
            <person name="Sisk P."/>
            <person name="Sykes S."/>
            <person name="Wortman J."/>
            <person name="Nusbaum C."/>
            <person name="Birren B."/>
        </authorList>
    </citation>
    <scope>NUCLEOTIDE SEQUENCE [LARGE SCALE GENOMIC DNA]</scope>
    <source>
        <strain evidence="9">1006PhL</strain>
    </source>
</reference>
<keyword evidence="4" id="KW-0508">mRNA splicing</keyword>
<dbReference type="OrthoDB" id="360390at2759"/>
<dbReference type="GO" id="GO:0008380">
    <property type="term" value="P:RNA splicing"/>
    <property type="evidence" value="ECO:0007669"/>
    <property type="project" value="UniProtKB-KW"/>
</dbReference>
<dbReference type="SUPFAM" id="SSF48452">
    <property type="entry name" value="TPR-like"/>
    <property type="match status" value="1"/>
</dbReference>
<dbReference type="Proteomes" id="UP000014254">
    <property type="component" value="Unassembled WGS sequence"/>
</dbReference>
<dbReference type="PANTHER" id="PTHR17204:SF25">
    <property type="entry name" value="RRM DOMAIN-CONTAINING PROTEIN"/>
    <property type="match status" value="1"/>
</dbReference>
<feature type="compositionally biased region" description="Basic and acidic residues" evidence="6">
    <location>
        <begin position="573"/>
        <end position="594"/>
    </location>
</feature>
<evidence type="ECO:0000313" key="9">
    <source>
        <dbReference type="Proteomes" id="UP000014254"/>
    </source>
</evidence>
<evidence type="ECO:0000256" key="1">
    <source>
        <dbReference type="ARBA" id="ARBA00004123"/>
    </source>
</evidence>
<dbReference type="eggNOG" id="KOG0128">
    <property type="taxonomic scope" value="Eukaryota"/>
</dbReference>
<keyword evidence="2" id="KW-0507">mRNA processing</keyword>
<keyword evidence="3" id="KW-0677">Repeat</keyword>
<keyword evidence="5" id="KW-0539">Nucleus</keyword>
<dbReference type="OMA" id="PSGLTKM"/>
<dbReference type="GO" id="GO:0005634">
    <property type="term" value="C:nucleus"/>
    <property type="evidence" value="ECO:0007669"/>
    <property type="project" value="UniProtKB-SubCell"/>
</dbReference>
<evidence type="ECO:0000259" key="7">
    <source>
        <dbReference type="Pfam" id="PF05843"/>
    </source>
</evidence>
<feature type="compositionally biased region" description="Basic and acidic residues" evidence="6">
    <location>
        <begin position="733"/>
        <end position="749"/>
    </location>
</feature>
<dbReference type="Gene3D" id="1.25.40.10">
    <property type="entry name" value="Tetratricopeptide repeat domain"/>
    <property type="match status" value="2"/>
</dbReference>